<protein>
    <submittedName>
        <fullName evidence="1">Uncharacterized protein</fullName>
    </submittedName>
</protein>
<sequence>MAKAVPSGQTNQLDISGKYGTYLLEQNLLGVSDYLVGPAILGIMDPEVYKKLVVGGEAAVLRIRIHGKEIWKMMLVEFLEFISQGDIVVKLPQMSKRMLCQFDCSLKKTLSLHLHPTPPGNELNIAAESGSWWIDYIGPLLLTMTDRFLKTMEAIEPQWKYTNGSPSKEGCSNTGISEKAATYCDTPHPNKRLMAKHTYILSWDFLVVGTPVPCLATRVDLSSDSFVLRKKANPDNKAIFV</sequence>
<proteinExistence type="predicted"/>
<gene>
    <name evidence="1" type="ORF">Tco_1056239</name>
</gene>
<dbReference type="Proteomes" id="UP001151760">
    <property type="component" value="Unassembled WGS sequence"/>
</dbReference>
<evidence type="ECO:0000313" key="2">
    <source>
        <dbReference type="Proteomes" id="UP001151760"/>
    </source>
</evidence>
<reference evidence="1" key="1">
    <citation type="journal article" date="2022" name="Int. J. Mol. Sci.">
        <title>Draft Genome of Tanacetum Coccineum: Genomic Comparison of Closely Related Tanacetum-Family Plants.</title>
        <authorList>
            <person name="Yamashiro T."/>
            <person name="Shiraishi A."/>
            <person name="Nakayama K."/>
            <person name="Satake H."/>
        </authorList>
    </citation>
    <scope>NUCLEOTIDE SEQUENCE</scope>
</reference>
<comment type="caution">
    <text evidence="1">The sequence shown here is derived from an EMBL/GenBank/DDBJ whole genome shotgun (WGS) entry which is preliminary data.</text>
</comment>
<keyword evidence="2" id="KW-1185">Reference proteome</keyword>
<evidence type="ECO:0000313" key="1">
    <source>
        <dbReference type="EMBL" id="GJT81897.1"/>
    </source>
</evidence>
<dbReference type="EMBL" id="BQNB010019119">
    <property type="protein sequence ID" value="GJT81897.1"/>
    <property type="molecule type" value="Genomic_DNA"/>
</dbReference>
<name>A0ABQ5H3Q1_9ASTR</name>
<organism evidence="1 2">
    <name type="scientific">Tanacetum coccineum</name>
    <dbReference type="NCBI Taxonomy" id="301880"/>
    <lineage>
        <taxon>Eukaryota</taxon>
        <taxon>Viridiplantae</taxon>
        <taxon>Streptophyta</taxon>
        <taxon>Embryophyta</taxon>
        <taxon>Tracheophyta</taxon>
        <taxon>Spermatophyta</taxon>
        <taxon>Magnoliopsida</taxon>
        <taxon>eudicotyledons</taxon>
        <taxon>Gunneridae</taxon>
        <taxon>Pentapetalae</taxon>
        <taxon>asterids</taxon>
        <taxon>campanulids</taxon>
        <taxon>Asterales</taxon>
        <taxon>Asteraceae</taxon>
        <taxon>Asteroideae</taxon>
        <taxon>Anthemideae</taxon>
        <taxon>Anthemidinae</taxon>
        <taxon>Tanacetum</taxon>
    </lineage>
</organism>
<accession>A0ABQ5H3Q1</accession>
<reference evidence="1" key="2">
    <citation type="submission" date="2022-01" db="EMBL/GenBank/DDBJ databases">
        <authorList>
            <person name="Yamashiro T."/>
            <person name="Shiraishi A."/>
            <person name="Satake H."/>
            <person name="Nakayama K."/>
        </authorList>
    </citation>
    <scope>NUCLEOTIDE SEQUENCE</scope>
</reference>